<feature type="chain" id="PRO_5030036274" description="Lipoprotein" evidence="1">
    <location>
        <begin position="23"/>
        <end position="244"/>
    </location>
</feature>
<sequence length="244" mass="27897">MAKNIFLTMLATVVLTACSSSSKEVVGIEDTITLANHSTFQLTSLKLKPKRVENLRIITRGHNASAVAGDVAETILCNPFSLFNLIGACRAKIYTHSKEDLMGEITPIQNISISYAYPKYKELLKQNIVFSKPINYSQIPLYFVHGDNYLVYDNEHYKLAVQFAIAVRFQKDNLKDSSQFYFQNTDFQCQEEVSGFTKEQWQADNYALAVTEGKKLIVRCLQRLDKTHFENIGKQIEDFRSHYL</sequence>
<gene>
    <name evidence="2" type="ORF">NCTC1659_01088</name>
</gene>
<reference evidence="2 3" key="1">
    <citation type="submission" date="2018-06" db="EMBL/GenBank/DDBJ databases">
        <authorList>
            <consortium name="Pathogen Informatics"/>
            <person name="Doyle S."/>
        </authorList>
    </citation>
    <scope>NUCLEOTIDE SEQUENCE [LARGE SCALE GENOMIC DNA]</scope>
    <source>
        <strain evidence="2 3">NCTC1659</strain>
    </source>
</reference>
<proteinExistence type="predicted"/>
<organism evidence="2 3">
    <name type="scientific">Canicola haemoglobinophilus</name>
    <dbReference type="NCBI Taxonomy" id="733"/>
    <lineage>
        <taxon>Bacteria</taxon>
        <taxon>Pseudomonadati</taxon>
        <taxon>Pseudomonadota</taxon>
        <taxon>Gammaproteobacteria</taxon>
        <taxon>Pasteurellales</taxon>
        <taxon>Pasteurellaceae</taxon>
        <taxon>Canicola</taxon>
    </lineage>
</organism>
<keyword evidence="3" id="KW-1185">Reference proteome</keyword>
<dbReference type="STRING" id="733.B0186_02915"/>
<accession>A0A1V4B276</accession>
<feature type="signal peptide" evidence="1">
    <location>
        <begin position="1"/>
        <end position="22"/>
    </location>
</feature>
<evidence type="ECO:0000313" key="2">
    <source>
        <dbReference type="EMBL" id="STO59823.1"/>
    </source>
</evidence>
<evidence type="ECO:0008006" key="4">
    <source>
        <dbReference type="Google" id="ProtNLM"/>
    </source>
</evidence>
<keyword evidence="1" id="KW-0732">Signal</keyword>
<evidence type="ECO:0000313" key="3">
    <source>
        <dbReference type="Proteomes" id="UP000254329"/>
    </source>
</evidence>
<protein>
    <recommendedName>
        <fullName evidence="4">Lipoprotein</fullName>
    </recommendedName>
</protein>
<dbReference type="Proteomes" id="UP000254329">
    <property type="component" value="Unassembled WGS sequence"/>
</dbReference>
<dbReference type="AlphaFoldDB" id="A0A1V4B276"/>
<dbReference type="RefSeq" id="WP_078217903.1">
    <property type="nucleotide sequence ID" value="NZ_MUXZ01000008.1"/>
</dbReference>
<dbReference type="EMBL" id="UGHF01000001">
    <property type="protein sequence ID" value="STO59823.1"/>
    <property type="molecule type" value="Genomic_DNA"/>
</dbReference>
<name>A0A1V4B276_9PAST</name>
<dbReference type="PROSITE" id="PS51257">
    <property type="entry name" value="PROKAR_LIPOPROTEIN"/>
    <property type="match status" value="1"/>
</dbReference>
<evidence type="ECO:0000256" key="1">
    <source>
        <dbReference type="SAM" id="SignalP"/>
    </source>
</evidence>